<evidence type="ECO:0008006" key="4">
    <source>
        <dbReference type="Google" id="ProtNLM"/>
    </source>
</evidence>
<dbReference type="RefSeq" id="WP_377930639.1">
    <property type="nucleotide sequence ID" value="NZ_JBHUEM010000054.1"/>
</dbReference>
<evidence type="ECO:0000313" key="3">
    <source>
        <dbReference type="Proteomes" id="UP001597214"/>
    </source>
</evidence>
<accession>A0ABW4LYW1</accession>
<keyword evidence="3" id="KW-1185">Reference proteome</keyword>
<comment type="caution">
    <text evidence="2">The sequence shown here is derived from an EMBL/GenBank/DDBJ whole genome shotgun (WGS) entry which is preliminary data.</text>
</comment>
<reference evidence="3" key="1">
    <citation type="journal article" date="2019" name="Int. J. Syst. Evol. Microbiol.">
        <title>The Global Catalogue of Microorganisms (GCM) 10K type strain sequencing project: providing services to taxonomists for standard genome sequencing and annotation.</title>
        <authorList>
            <consortium name="The Broad Institute Genomics Platform"/>
            <consortium name="The Broad Institute Genome Sequencing Center for Infectious Disease"/>
            <person name="Wu L."/>
            <person name="Ma J."/>
        </authorList>
    </citation>
    <scope>NUCLEOTIDE SEQUENCE [LARGE SCALE GENOMIC DNA]</scope>
    <source>
        <strain evidence="3">CCUG 49339</strain>
    </source>
</reference>
<keyword evidence="1" id="KW-0732">Signal</keyword>
<feature type="signal peptide" evidence="1">
    <location>
        <begin position="1"/>
        <end position="21"/>
    </location>
</feature>
<organism evidence="2 3">
    <name type="scientific">Bacillus salitolerans</name>
    <dbReference type="NCBI Taxonomy" id="1437434"/>
    <lineage>
        <taxon>Bacteria</taxon>
        <taxon>Bacillati</taxon>
        <taxon>Bacillota</taxon>
        <taxon>Bacilli</taxon>
        <taxon>Bacillales</taxon>
        <taxon>Bacillaceae</taxon>
        <taxon>Bacillus</taxon>
    </lineage>
</organism>
<feature type="chain" id="PRO_5045143578" description="Group-specific protein" evidence="1">
    <location>
        <begin position="22"/>
        <end position="138"/>
    </location>
</feature>
<name>A0ABW4LYW1_9BACI</name>
<evidence type="ECO:0000313" key="2">
    <source>
        <dbReference type="EMBL" id="MFD1739408.1"/>
    </source>
</evidence>
<dbReference type="EMBL" id="JBHUEM010000054">
    <property type="protein sequence ID" value="MFD1739408.1"/>
    <property type="molecule type" value="Genomic_DNA"/>
</dbReference>
<gene>
    <name evidence="2" type="ORF">ACFSCX_23280</name>
</gene>
<sequence length="138" mass="16224">MLKKVLWSIFIFHLLSTIATAQTNQQIEIFDINKGKVIKTVQLNSDLQQEVKNFLYEITSIYVKSNPIPNSGFMIRIPLEPNVMVKNRWFYDLVDEVIIIYSGQEEPYLMIYDDENKSYFFTFKGDTAKLLDLLNFKP</sequence>
<protein>
    <recommendedName>
        <fullName evidence="4">Group-specific protein</fullName>
    </recommendedName>
</protein>
<proteinExistence type="predicted"/>
<dbReference type="Proteomes" id="UP001597214">
    <property type="component" value="Unassembled WGS sequence"/>
</dbReference>
<evidence type="ECO:0000256" key="1">
    <source>
        <dbReference type="SAM" id="SignalP"/>
    </source>
</evidence>